<sequence>MALCSRVADFPATFNAGSRSEKYLGGPAGNEAAEVGNPDIRISENLPIEAGQRAQRAEEGEAAGAGNPDIRVPKSLKRDEGLHARRAEETKDAERRDAESADEGNIGEHERELDSDIGEGGPFTAQGNTTEGQEGPKKPELRHVPGGAWLQQVFCT</sequence>
<dbReference type="Proteomes" id="UP001066276">
    <property type="component" value="Chromosome 11"/>
</dbReference>
<feature type="compositionally biased region" description="Basic and acidic residues" evidence="1">
    <location>
        <begin position="134"/>
        <end position="143"/>
    </location>
</feature>
<proteinExistence type="predicted"/>
<accession>A0AAV7LDP8</accession>
<feature type="compositionally biased region" description="Basic and acidic residues" evidence="1">
    <location>
        <begin position="76"/>
        <end position="99"/>
    </location>
</feature>
<evidence type="ECO:0000313" key="2">
    <source>
        <dbReference type="EMBL" id="KAJ1088457.1"/>
    </source>
</evidence>
<organism evidence="2 3">
    <name type="scientific">Pleurodeles waltl</name>
    <name type="common">Iberian ribbed newt</name>
    <dbReference type="NCBI Taxonomy" id="8319"/>
    <lineage>
        <taxon>Eukaryota</taxon>
        <taxon>Metazoa</taxon>
        <taxon>Chordata</taxon>
        <taxon>Craniata</taxon>
        <taxon>Vertebrata</taxon>
        <taxon>Euteleostomi</taxon>
        <taxon>Amphibia</taxon>
        <taxon>Batrachia</taxon>
        <taxon>Caudata</taxon>
        <taxon>Salamandroidea</taxon>
        <taxon>Salamandridae</taxon>
        <taxon>Pleurodelinae</taxon>
        <taxon>Pleurodeles</taxon>
    </lineage>
</organism>
<dbReference type="AlphaFoldDB" id="A0AAV7LDP8"/>
<protein>
    <submittedName>
        <fullName evidence="2">Uncharacterized protein</fullName>
    </submittedName>
</protein>
<evidence type="ECO:0000313" key="3">
    <source>
        <dbReference type="Proteomes" id="UP001066276"/>
    </source>
</evidence>
<comment type="caution">
    <text evidence="2">The sequence shown here is derived from an EMBL/GenBank/DDBJ whole genome shotgun (WGS) entry which is preliminary data.</text>
</comment>
<feature type="region of interest" description="Disordered" evidence="1">
    <location>
        <begin position="17"/>
        <end position="156"/>
    </location>
</feature>
<reference evidence="2" key="1">
    <citation type="journal article" date="2022" name="bioRxiv">
        <title>Sequencing and chromosome-scale assembly of the giantPleurodeles waltlgenome.</title>
        <authorList>
            <person name="Brown T."/>
            <person name="Elewa A."/>
            <person name="Iarovenko S."/>
            <person name="Subramanian E."/>
            <person name="Araus A.J."/>
            <person name="Petzold A."/>
            <person name="Susuki M."/>
            <person name="Suzuki K.-i.T."/>
            <person name="Hayashi T."/>
            <person name="Toyoda A."/>
            <person name="Oliveira C."/>
            <person name="Osipova E."/>
            <person name="Leigh N.D."/>
            <person name="Simon A."/>
            <person name="Yun M.H."/>
        </authorList>
    </citation>
    <scope>NUCLEOTIDE SEQUENCE</scope>
    <source>
        <strain evidence="2">20211129_DDA</strain>
        <tissue evidence="2">Liver</tissue>
    </source>
</reference>
<keyword evidence="3" id="KW-1185">Reference proteome</keyword>
<gene>
    <name evidence="2" type="ORF">NDU88_001614</name>
</gene>
<evidence type="ECO:0000256" key="1">
    <source>
        <dbReference type="SAM" id="MobiDB-lite"/>
    </source>
</evidence>
<name>A0AAV7LDP8_PLEWA</name>
<dbReference type="EMBL" id="JANPWB010000015">
    <property type="protein sequence ID" value="KAJ1088457.1"/>
    <property type="molecule type" value="Genomic_DNA"/>
</dbReference>